<gene>
    <name evidence="1" type="ORF">OKIOD_LOCUS16948</name>
</gene>
<accession>A0ABN7T8G0</accession>
<reference evidence="1 2" key="1">
    <citation type="submission" date="2021-04" db="EMBL/GenBank/DDBJ databases">
        <authorList>
            <person name="Bliznina A."/>
        </authorList>
    </citation>
    <scope>NUCLEOTIDE SEQUENCE [LARGE SCALE GENOMIC DNA]</scope>
</reference>
<dbReference type="EMBL" id="OU015567">
    <property type="protein sequence ID" value="CAG5114113.1"/>
    <property type="molecule type" value="Genomic_DNA"/>
</dbReference>
<sequence>MAGKKGSQKFEFSCSTGVAASVTELSCYDDGNFYASKADKKKGRPFDTNTVIDCLDGNSGGGDSLEEACYVAFDEFFEKKGQSLKFS</sequence>
<name>A0ABN7T8G0_OIKDI</name>
<organism evidence="1 2">
    <name type="scientific">Oikopleura dioica</name>
    <name type="common">Tunicate</name>
    <dbReference type="NCBI Taxonomy" id="34765"/>
    <lineage>
        <taxon>Eukaryota</taxon>
        <taxon>Metazoa</taxon>
        <taxon>Chordata</taxon>
        <taxon>Tunicata</taxon>
        <taxon>Appendicularia</taxon>
        <taxon>Copelata</taxon>
        <taxon>Oikopleuridae</taxon>
        <taxon>Oikopleura</taxon>
    </lineage>
</organism>
<keyword evidence="2" id="KW-1185">Reference proteome</keyword>
<proteinExistence type="predicted"/>
<evidence type="ECO:0000313" key="1">
    <source>
        <dbReference type="EMBL" id="CAG5114113.1"/>
    </source>
</evidence>
<evidence type="ECO:0000313" key="2">
    <source>
        <dbReference type="Proteomes" id="UP001158576"/>
    </source>
</evidence>
<dbReference type="Proteomes" id="UP001158576">
    <property type="component" value="Chromosome 2"/>
</dbReference>
<protein>
    <submittedName>
        <fullName evidence="1">Oidioi.mRNA.OKI2018_I69.chr2.g8183.t1.cds</fullName>
    </submittedName>
</protein>